<dbReference type="OrthoDB" id="992418at2759"/>
<dbReference type="RefSeq" id="XP_022998621.1">
    <property type="nucleotide sequence ID" value="XM_023142853.1"/>
</dbReference>
<keyword evidence="2" id="KW-1185">Reference proteome</keyword>
<proteinExistence type="predicted"/>
<dbReference type="GeneID" id="111493198"/>
<dbReference type="InterPro" id="IPR008700">
    <property type="entry name" value="TypeIII_avirulence_cleave"/>
</dbReference>
<evidence type="ECO:0000313" key="2">
    <source>
        <dbReference type="Proteomes" id="UP000504608"/>
    </source>
</evidence>
<evidence type="ECO:0000313" key="3">
    <source>
        <dbReference type="RefSeq" id="XP_022998621.1"/>
    </source>
</evidence>
<accession>A0A6J1KAM8</accession>
<dbReference type="Proteomes" id="UP000504608">
    <property type="component" value="Unplaced"/>
</dbReference>
<feature type="domain" description="RIN4 pathogenic type III effector avirulence factor Avr cleavage site" evidence="1">
    <location>
        <begin position="83"/>
        <end position="116"/>
    </location>
</feature>
<evidence type="ECO:0000259" key="1">
    <source>
        <dbReference type="Pfam" id="PF05627"/>
    </source>
</evidence>
<sequence>MTRKEKDLNQNMVVKLETDLQLFQSSYVELSRQLETCQANKEKLKEREAEVSSLCNCLLVKEQEAEGCVLSTMQMEALFEKAQKGNSLSKFGEWDEKYPAPAEGIRVIFNRARVNSKKEGGTPTDTC</sequence>
<dbReference type="AlphaFoldDB" id="A0A6J1KAM8"/>
<dbReference type="Pfam" id="PF05627">
    <property type="entry name" value="AvrRpt-cleavage"/>
    <property type="match status" value="1"/>
</dbReference>
<organism evidence="2 3">
    <name type="scientific">Cucurbita maxima</name>
    <name type="common">Pumpkin</name>
    <name type="synonym">Winter squash</name>
    <dbReference type="NCBI Taxonomy" id="3661"/>
    <lineage>
        <taxon>Eukaryota</taxon>
        <taxon>Viridiplantae</taxon>
        <taxon>Streptophyta</taxon>
        <taxon>Embryophyta</taxon>
        <taxon>Tracheophyta</taxon>
        <taxon>Spermatophyta</taxon>
        <taxon>Magnoliopsida</taxon>
        <taxon>eudicotyledons</taxon>
        <taxon>Gunneridae</taxon>
        <taxon>Pentapetalae</taxon>
        <taxon>rosids</taxon>
        <taxon>fabids</taxon>
        <taxon>Cucurbitales</taxon>
        <taxon>Cucurbitaceae</taxon>
        <taxon>Cucurbiteae</taxon>
        <taxon>Cucurbita</taxon>
    </lineage>
</organism>
<name>A0A6J1KAM8_CUCMA</name>
<protein>
    <submittedName>
        <fullName evidence="3">Uncharacterized protein LOC111493198 isoform X2</fullName>
    </submittedName>
</protein>
<gene>
    <name evidence="3" type="primary">LOC111493198</name>
</gene>
<reference evidence="3" key="1">
    <citation type="submission" date="2025-08" db="UniProtKB">
        <authorList>
            <consortium name="RefSeq"/>
        </authorList>
    </citation>
    <scope>IDENTIFICATION</scope>
    <source>
        <tissue evidence="3">Young leaves</tissue>
    </source>
</reference>